<dbReference type="Proteomes" id="UP001177597">
    <property type="component" value="Plasmid paIh1"/>
</dbReference>
<accession>A0AA95G7Q2</accession>
<dbReference type="EMBL" id="CP123491">
    <property type="protein sequence ID" value="WGL93786.1"/>
    <property type="molecule type" value="Genomic_DNA"/>
</dbReference>
<dbReference type="Proteomes" id="UP001177597">
    <property type="component" value="Chromosome"/>
</dbReference>
<dbReference type="Pfam" id="PF05106">
    <property type="entry name" value="Phage_holin_3_1"/>
    <property type="match status" value="1"/>
</dbReference>
<keyword evidence="2" id="KW-0614">Plasmid</keyword>
<dbReference type="NCBIfam" id="TIGR01594">
    <property type="entry name" value="holin_lambda"/>
    <property type="match status" value="1"/>
</dbReference>
<protein>
    <submittedName>
        <fullName evidence="2">Phage holin, lambda family</fullName>
    </submittedName>
</protein>
<gene>
    <name evidence="2" type="ORF">QE207_00555</name>
    <name evidence="3" type="ORF">QE207_05290</name>
</gene>
<dbReference type="AlphaFoldDB" id="A0AA95G7Q2"/>
<dbReference type="EMBL" id="CP123498">
    <property type="protein sequence ID" value="WGL96002.1"/>
    <property type="molecule type" value="Genomic_DNA"/>
</dbReference>
<geneLocation type="plasmid" evidence="2 4">
    <name>paIh1</name>
</geneLocation>
<keyword evidence="1" id="KW-0472">Membrane</keyword>
<dbReference type="RefSeq" id="WP_280628254.1">
    <property type="nucleotide sequence ID" value="NZ_CP123491.1"/>
</dbReference>
<evidence type="ECO:0000313" key="4">
    <source>
        <dbReference type="Proteomes" id="UP001177597"/>
    </source>
</evidence>
<feature type="transmembrane region" description="Helical" evidence="1">
    <location>
        <begin position="49"/>
        <end position="72"/>
    </location>
</feature>
<evidence type="ECO:0000256" key="1">
    <source>
        <dbReference type="SAM" id="Phobius"/>
    </source>
</evidence>
<keyword evidence="1" id="KW-0812">Transmembrane</keyword>
<name>A0AA95G7Q2_9GAMM</name>
<reference evidence="2" key="1">
    <citation type="submission" date="2023-04" db="EMBL/GenBank/DDBJ databases">
        <title>Genome dynamics across the evolutionary transition to endosymbiosis.</title>
        <authorList>
            <person name="Siozios S."/>
            <person name="Nadal-Jimenez P."/>
            <person name="Azagi T."/>
            <person name="Sprong H."/>
            <person name="Frost C.L."/>
            <person name="Parratt S.R."/>
            <person name="Taylor G."/>
            <person name="Brettell L."/>
            <person name="Lew K.C."/>
            <person name="Croft L."/>
            <person name="King K.C."/>
            <person name="Brockhurst M.A."/>
            <person name="Hypsa V."/>
            <person name="Novakova E."/>
            <person name="Darby A.C."/>
            <person name="Hurst G.D.D."/>
        </authorList>
    </citation>
    <scope>NUCLEOTIDE SEQUENCE</scope>
    <source>
        <strain evidence="2">AIh</strain>
        <plasmid evidence="2">paIh1</plasmid>
    </source>
</reference>
<proteinExistence type="predicted"/>
<keyword evidence="1" id="KW-1133">Transmembrane helix</keyword>
<evidence type="ECO:0000313" key="3">
    <source>
        <dbReference type="EMBL" id="WGL96002.1"/>
    </source>
</evidence>
<evidence type="ECO:0000313" key="2">
    <source>
        <dbReference type="EMBL" id="WGL93786.1"/>
    </source>
</evidence>
<dbReference type="InterPro" id="IPR006481">
    <property type="entry name" value="Phage_lambda_GpS_holin"/>
</dbReference>
<feature type="transmembrane region" description="Helical" evidence="1">
    <location>
        <begin position="20"/>
        <end position="37"/>
    </location>
</feature>
<sequence>MRMPEKNIGFWTQVFTWLQVNAPFLFGILLAAATAFIRERKNGTTRKQSIFEALLCAFISVGVMRALQWLFLYCGIDSSFNLLSEFCGVFIGFIGTKKIMGIIDSILAIFRDKFGVN</sequence>
<organism evidence="2 4">
    <name type="scientific">Arsenophonus nasoniae</name>
    <name type="common">son-killer infecting Nasonia vitripennis</name>
    <dbReference type="NCBI Taxonomy" id="638"/>
    <lineage>
        <taxon>Bacteria</taxon>
        <taxon>Pseudomonadati</taxon>
        <taxon>Pseudomonadota</taxon>
        <taxon>Gammaproteobacteria</taxon>
        <taxon>Enterobacterales</taxon>
        <taxon>Morganellaceae</taxon>
        <taxon>Arsenophonus</taxon>
    </lineage>
</organism>